<reference evidence="1" key="2">
    <citation type="submission" date="2020-11" db="EMBL/GenBank/DDBJ databases">
        <authorList>
            <person name="McCartney M.A."/>
            <person name="Auch B."/>
            <person name="Kono T."/>
            <person name="Mallez S."/>
            <person name="Becker A."/>
            <person name="Gohl D.M."/>
            <person name="Silverstein K.A.T."/>
            <person name="Koren S."/>
            <person name="Bechman K.B."/>
            <person name="Herman A."/>
            <person name="Abrahante J.E."/>
            <person name="Garbe J."/>
        </authorList>
    </citation>
    <scope>NUCLEOTIDE SEQUENCE</scope>
    <source>
        <strain evidence="1">Duluth1</strain>
        <tissue evidence="1">Whole animal</tissue>
    </source>
</reference>
<dbReference type="EMBL" id="JAIWYP010000014">
    <property type="protein sequence ID" value="KAH3707607.1"/>
    <property type="molecule type" value="Genomic_DNA"/>
</dbReference>
<evidence type="ECO:0000313" key="1">
    <source>
        <dbReference type="EMBL" id="KAH3707607.1"/>
    </source>
</evidence>
<dbReference type="AlphaFoldDB" id="A0A9D3YZI3"/>
<sequence>MIGNERSGTIAVYSIDERLAAIAPKFETLIHGVTRLNDTWNNLYAARAVSMLDPEDVSVNPTVRYGYHQLNSHVSLNSKHCAKRNAI</sequence>
<keyword evidence="2" id="KW-1185">Reference proteome</keyword>
<dbReference type="Proteomes" id="UP000828390">
    <property type="component" value="Unassembled WGS sequence"/>
</dbReference>
<comment type="caution">
    <text evidence="1">The sequence shown here is derived from an EMBL/GenBank/DDBJ whole genome shotgun (WGS) entry which is preliminary data.</text>
</comment>
<organism evidence="1 2">
    <name type="scientific">Dreissena polymorpha</name>
    <name type="common">Zebra mussel</name>
    <name type="synonym">Mytilus polymorpha</name>
    <dbReference type="NCBI Taxonomy" id="45954"/>
    <lineage>
        <taxon>Eukaryota</taxon>
        <taxon>Metazoa</taxon>
        <taxon>Spiralia</taxon>
        <taxon>Lophotrochozoa</taxon>
        <taxon>Mollusca</taxon>
        <taxon>Bivalvia</taxon>
        <taxon>Autobranchia</taxon>
        <taxon>Heteroconchia</taxon>
        <taxon>Euheterodonta</taxon>
        <taxon>Imparidentia</taxon>
        <taxon>Neoheterodontei</taxon>
        <taxon>Myida</taxon>
        <taxon>Dreissenoidea</taxon>
        <taxon>Dreissenidae</taxon>
        <taxon>Dreissena</taxon>
    </lineage>
</organism>
<reference evidence="1" key="1">
    <citation type="journal article" date="2019" name="bioRxiv">
        <title>The Genome of the Zebra Mussel, Dreissena polymorpha: A Resource for Invasive Species Research.</title>
        <authorList>
            <person name="McCartney M.A."/>
            <person name="Auch B."/>
            <person name="Kono T."/>
            <person name="Mallez S."/>
            <person name="Zhang Y."/>
            <person name="Obille A."/>
            <person name="Becker A."/>
            <person name="Abrahante J.E."/>
            <person name="Garbe J."/>
            <person name="Badalamenti J.P."/>
            <person name="Herman A."/>
            <person name="Mangelson H."/>
            <person name="Liachko I."/>
            <person name="Sullivan S."/>
            <person name="Sone E.D."/>
            <person name="Koren S."/>
            <person name="Silverstein K.A.T."/>
            <person name="Beckman K.B."/>
            <person name="Gohl D.M."/>
        </authorList>
    </citation>
    <scope>NUCLEOTIDE SEQUENCE</scope>
    <source>
        <strain evidence="1">Duluth1</strain>
        <tissue evidence="1">Whole animal</tissue>
    </source>
</reference>
<protein>
    <submittedName>
        <fullName evidence="1">Uncharacterized protein</fullName>
    </submittedName>
</protein>
<accession>A0A9D3YZI3</accession>
<name>A0A9D3YZI3_DREPO</name>
<evidence type="ECO:0000313" key="2">
    <source>
        <dbReference type="Proteomes" id="UP000828390"/>
    </source>
</evidence>
<proteinExistence type="predicted"/>
<gene>
    <name evidence="1" type="ORF">DPMN_067017</name>
</gene>